<comment type="caution">
    <text evidence="1">The sequence shown here is derived from an EMBL/GenBank/DDBJ whole genome shotgun (WGS) entry which is preliminary data.</text>
</comment>
<dbReference type="STRING" id="888050.HMPREF9004_1058"/>
<dbReference type="eggNOG" id="COG0314">
    <property type="taxonomic scope" value="Bacteria"/>
</dbReference>
<dbReference type="PANTHER" id="PTHR23404">
    <property type="entry name" value="MOLYBDOPTERIN SYNTHASE RELATED"/>
    <property type="match status" value="1"/>
</dbReference>
<dbReference type="PATRIC" id="fig|888050.3.peg.1004"/>
<proteinExistence type="predicted"/>
<evidence type="ECO:0000313" key="2">
    <source>
        <dbReference type="Proteomes" id="UP000013015"/>
    </source>
</evidence>
<gene>
    <name evidence="1" type="primary">moaE</name>
    <name evidence="1" type="ORF">HMPREF9004_1058</name>
</gene>
<keyword evidence="2" id="KW-1185">Reference proteome</keyword>
<dbReference type="GO" id="GO:0006777">
    <property type="term" value="P:Mo-molybdopterin cofactor biosynthetic process"/>
    <property type="evidence" value="ECO:0007669"/>
    <property type="project" value="InterPro"/>
</dbReference>
<name>N6X467_9ACTO</name>
<dbReference type="InterPro" id="IPR003448">
    <property type="entry name" value="Mopterin_biosynth_MoaE"/>
</dbReference>
<dbReference type="CDD" id="cd00756">
    <property type="entry name" value="MoaE"/>
    <property type="match status" value="1"/>
</dbReference>
<dbReference type="InterPro" id="IPR036563">
    <property type="entry name" value="MoaE_sf"/>
</dbReference>
<dbReference type="HOGENOM" id="CLU_089568_1_1_11"/>
<protein>
    <submittedName>
        <fullName evidence="1">Molybdenum cofactor biosynthesis protein large subunit</fullName>
    </submittedName>
</protein>
<evidence type="ECO:0000313" key="1">
    <source>
        <dbReference type="EMBL" id="ENO18197.1"/>
    </source>
</evidence>
<dbReference type="Pfam" id="PF02391">
    <property type="entry name" value="MoaE"/>
    <property type="match status" value="1"/>
</dbReference>
<organism evidence="1 2">
    <name type="scientific">Schaalia cardiffensis F0333</name>
    <dbReference type="NCBI Taxonomy" id="888050"/>
    <lineage>
        <taxon>Bacteria</taxon>
        <taxon>Bacillati</taxon>
        <taxon>Actinomycetota</taxon>
        <taxon>Actinomycetes</taxon>
        <taxon>Actinomycetales</taxon>
        <taxon>Actinomycetaceae</taxon>
        <taxon>Schaalia</taxon>
    </lineage>
</organism>
<dbReference type="AlphaFoldDB" id="N6X467"/>
<accession>N6X467</accession>
<dbReference type="RefSeq" id="WP_005963116.1">
    <property type="nucleotide sequence ID" value="NZ_CP040505.1"/>
</dbReference>
<dbReference type="SUPFAM" id="SSF54690">
    <property type="entry name" value="Molybdopterin synthase subunit MoaE"/>
    <property type="match status" value="1"/>
</dbReference>
<dbReference type="Gene3D" id="3.90.1170.40">
    <property type="entry name" value="Molybdopterin biosynthesis MoaE subunit"/>
    <property type="match status" value="1"/>
</dbReference>
<dbReference type="EMBL" id="AQHZ01000016">
    <property type="protein sequence ID" value="ENO18197.1"/>
    <property type="molecule type" value="Genomic_DNA"/>
</dbReference>
<dbReference type="Proteomes" id="UP000013015">
    <property type="component" value="Unassembled WGS sequence"/>
</dbReference>
<dbReference type="OrthoDB" id="9794429at2"/>
<reference evidence="1 2" key="1">
    <citation type="submission" date="2013-03" db="EMBL/GenBank/DDBJ databases">
        <title>Reference genome for the Human Microbiome Project.</title>
        <authorList>
            <person name="Aqrawi P."/>
            <person name="Ayvaz T."/>
            <person name="Bess C."/>
            <person name="Blankenburg K."/>
            <person name="Coyle M."/>
            <person name="Deng J."/>
            <person name="Forbes L."/>
            <person name="Fowler G."/>
            <person name="Francisco L."/>
            <person name="Fu Q."/>
            <person name="Gibbs R."/>
            <person name="Gross S."/>
            <person name="Gubbala S."/>
            <person name="Hale W."/>
            <person name="Hemphill L."/>
            <person name="Highlander S."/>
            <person name="Hirani K."/>
            <person name="Jackson L."/>
            <person name="Jakkamsetti A."/>
            <person name="Javaid M."/>
            <person name="Jayaseelan J.C."/>
            <person name="Jiang H."/>
            <person name="Joshi V."/>
            <person name="Korchina V."/>
            <person name="Kovar C."/>
            <person name="Lara F."/>
            <person name="Lee S."/>
            <person name="Liu Y."/>
            <person name="Mata R."/>
            <person name="Mathew T."/>
            <person name="Munidasa M."/>
            <person name="Muzny D."/>
            <person name="Nazareth L."/>
            <person name="Ngo R."/>
            <person name="Nguyen L."/>
            <person name="Nguyen N."/>
            <person name="Okwuonu G."/>
            <person name="Ongeri F."/>
            <person name="Palculict T."/>
            <person name="Patil S."/>
            <person name="Petrosino J."/>
            <person name="Pham C."/>
            <person name="Pham P."/>
            <person name="Pu L.-L."/>
            <person name="Qin X."/>
            <person name="Qu J."/>
            <person name="Reid J."/>
            <person name="Ross M."/>
            <person name="Ruth R."/>
            <person name="Saada N."/>
            <person name="San Lucas F."/>
            <person name="Santibanez J."/>
            <person name="Shang Y."/>
            <person name="Simmons D."/>
            <person name="Song X.-Z."/>
            <person name="Tang L.-Y."/>
            <person name="Thornton R."/>
            <person name="Warren J."/>
            <person name="Weissenberger G."/>
            <person name="Wilczek-Boney K."/>
            <person name="Worley K."/>
            <person name="Youmans B."/>
            <person name="Zhang J."/>
            <person name="Zhang L."/>
            <person name="Zhao Z."/>
            <person name="Zhou C."/>
            <person name="Zhu D."/>
            <person name="Zhu Y."/>
        </authorList>
    </citation>
    <scope>NUCLEOTIDE SEQUENCE [LARGE SCALE GENOMIC DNA]</scope>
    <source>
        <strain evidence="1 2">F0333</strain>
    </source>
</reference>
<sequence length="140" mass="15478">MSAQICTSVVDTPLDPVAIEKAARRTDCGAFVSFIGVVRNHDDGEGVQGIDYSAHPQAEEILQDLVEGFARREGVHHIEAHHRVGSLHIGDEAMVIVVAAEHRSQAFTTCSDLVDEVKVRLPIWKKQFRLDGSHEWSGLR</sequence>